<keyword evidence="9" id="KW-0804">Transcription</keyword>
<protein>
    <submittedName>
        <fullName evidence="14">B-cell lymphoma/leukemia 11B</fullName>
    </submittedName>
</protein>
<evidence type="ECO:0000256" key="12">
    <source>
        <dbReference type="SAM" id="MobiDB-lite"/>
    </source>
</evidence>
<reference evidence="14" key="2">
    <citation type="submission" date="2014-07" db="EMBL/GenBank/DDBJ databases">
        <authorList>
            <person name="Hull J."/>
        </authorList>
    </citation>
    <scope>NUCLEOTIDE SEQUENCE</scope>
</reference>
<evidence type="ECO:0000256" key="1">
    <source>
        <dbReference type="ARBA" id="ARBA00004123"/>
    </source>
</evidence>
<dbReference type="InterPro" id="IPR013087">
    <property type="entry name" value="Znf_C2H2_type"/>
</dbReference>
<evidence type="ECO:0000256" key="4">
    <source>
        <dbReference type="ARBA" id="ARBA00022737"/>
    </source>
</evidence>
<evidence type="ECO:0000256" key="8">
    <source>
        <dbReference type="ARBA" id="ARBA00023125"/>
    </source>
</evidence>
<dbReference type="GO" id="GO:0008270">
    <property type="term" value="F:zinc ion binding"/>
    <property type="evidence" value="ECO:0007669"/>
    <property type="project" value="UniProtKB-KW"/>
</dbReference>
<evidence type="ECO:0000256" key="11">
    <source>
        <dbReference type="PROSITE-ProRule" id="PRU00042"/>
    </source>
</evidence>
<gene>
    <name evidence="14" type="primary">Bcl11b</name>
    <name evidence="14" type="ORF">CM83_25695</name>
</gene>
<reference evidence="14" key="1">
    <citation type="journal article" date="2014" name="PLoS ONE">
        <title>Transcriptome-Based Identification of ABC Transporters in the Western Tarnished Plant Bug Lygus hesperus.</title>
        <authorList>
            <person name="Hull J.J."/>
            <person name="Chaney K."/>
            <person name="Geib S.M."/>
            <person name="Fabrick J.A."/>
            <person name="Brent C.S."/>
            <person name="Walsh D."/>
            <person name="Lavine L.C."/>
        </authorList>
    </citation>
    <scope>NUCLEOTIDE SEQUENCE</scope>
</reference>
<evidence type="ECO:0000256" key="6">
    <source>
        <dbReference type="ARBA" id="ARBA00022833"/>
    </source>
</evidence>
<sequence length="138" mass="16002">MMFGEEQIIKEELMIEDVMLEEEMMEGDQIKEEGEEHIMTQESDVMIDDGSVCRYSTAEGVTSTDVSPRCVIMRKLTEHEILRWSSTGSKKQRTGDSGDYQVGKSSENRHRRDKPYKCDSCDYRATQSATPKRHMWTH</sequence>
<organism evidence="14">
    <name type="scientific">Lygus hesperus</name>
    <name type="common">Western plant bug</name>
    <dbReference type="NCBI Taxonomy" id="30085"/>
    <lineage>
        <taxon>Eukaryota</taxon>
        <taxon>Metazoa</taxon>
        <taxon>Ecdysozoa</taxon>
        <taxon>Arthropoda</taxon>
        <taxon>Hexapoda</taxon>
        <taxon>Insecta</taxon>
        <taxon>Pterygota</taxon>
        <taxon>Neoptera</taxon>
        <taxon>Paraneoptera</taxon>
        <taxon>Hemiptera</taxon>
        <taxon>Heteroptera</taxon>
        <taxon>Panheteroptera</taxon>
        <taxon>Cimicomorpha</taxon>
        <taxon>Miridae</taxon>
        <taxon>Mirini</taxon>
        <taxon>Lygus</taxon>
    </lineage>
</organism>
<keyword evidence="8" id="KW-0238">DNA-binding</keyword>
<feature type="region of interest" description="Disordered" evidence="12">
    <location>
        <begin position="83"/>
        <end position="138"/>
    </location>
</feature>
<feature type="compositionally biased region" description="Basic and acidic residues" evidence="12">
    <location>
        <begin position="106"/>
        <end position="122"/>
    </location>
</feature>
<dbReference type="EMBL" id="GBHO01027922">
    <property type="protein sequence ID" value="JAG15682.1"/>
    <property type="molecule type" value="Transcribed_RNA"/>
</dbReference>
<evidence type="ECO:0000256" key="2">
    <source>
        <dbReference type="ARBA" id="ARBA00006991"/>
    </source>
</evidence>
<dbReference type="AlphaFoldDB" id="A0A0A9X4P0"/>
<keyword evidence="6" id="KW-0862">Zinc</keyword>
<name>A0A0A9X4P0_LYGHE</name>
<comment type="similarity">
    <text evidence="2">Belongs to the krueppel C2H2-type zinc-finger protein family.</text>
</comment>
<proteinExistence type="inferred from homology"/>
<feature type="non-terminal residue" evidence="14">
    <location>
        <position position="138"/>
    </location>
</feature>
<keyword evidence="4" id="KW-0677">Repeat</keyword>
<dbReference type="PROSITE" id="PS50157">
    <property type="entry name" value="ZINC_FINGER_C2H2_2"/>
    <property type="match status" value="1"/>
</dbReference>
<evidence type="ECO:0000256" key="7">
    <source>
        <dbReference type="ARBA" id="ARBA00023015"/>
    </source>
</evidence>
<keyword evidence="5 11" id="KW-0863">Zinc-finger</keyword>
<dbReference type="GO" id="GO:0003677">
    <property type="term" value="F:DNA binding"/>
    <property type="evidence" value="ECO:0007669"/>
    <property type="project" value="UniProtKB-KW"/>
</dbReference>
<dbReference type="InterPro" id="IPR036236">
    <property type="entry name" value="Znf_C2H2_sf"/>
</dbReference>
<dbReference type="Gene3D" id="3.30.160.60">
    <property type="entry name" value="Classic Zinc Finger"/>
    <property type="match status" value="1"/>
</dbReference>
<feature type="domain" description="C2H2-type" evidence="13">
    <location>
        <begin position="116"/>
        <end position="138"/>
    </location>
</feature>
<evidence type="ECO:0000313" key="14">
    <source>
        <dbReference type="EMBL" id="JAG15682.1"/>
    </source>
</evidence>
<evidence type="ECO:0000259" key="13">
    <source>
        <dbReference type="PROSITE" id="PS50157"/>
    </source>
</evidence>
<dbReference type="FunFam" id="3.30.160.60:FF:000075">
    <property type="entry name" value="Putative zinc finger protein 536"/>
    <property type="match status" value="1"/>
</dbReference>
<accession>A0A0A9X4P0</accession>
<comment type="subcellular location">
    <subcellularLocation>
        <location evidence="1">Nucleus</location>
    </subcellularLocation>
</comment>
<keyword evidence="3" id="KW-0479">Metal-binding</keyword>
<evidence type="ECO:0000256" key="5">
    <source>
        <dbReference type="ARBA" id="ARBA00022771"/>
    </source>
</evidence>
<evidence type="ECO:0000256" key="9">
    <source>
        <dbReference type="ARBA" id="ARBA00023163"/>
    </source>
</evidence>
<evidence type="ECO:0000256" key="3">
    <source>
        <dbReference type="ARBA" id="ARBA00022723"/>
    </source>
</evidence>
<dbReference type="GO" id="GO:0005634">
    <property type="term" value="C:nucleus"/>
    <property type="evidence" value="ECO:0007669"/>
    <property type="project" value="UniProtKB-SubCell"/>
</dbReference>
<evidence type="ECO:0000256" key="10">
    <source>
        <dbReference type="ARBA" id="ARBA00023242"/>
    </source>
</evidence>
<keyword evidence="7" id="KW-0805">Transcription regulation</keyword>
<keyword evidence="10" id="KW-0539">Nucleus</keyword>
<dbReference type="SUPFAM" id="SSF57667">
    <property type="entry name" value="beta-beta-alpha zinc fingers"/>
    <property type="match status" value="1"/>
</dbReference>